<protein>
    <recommendedName>
        <fullName evidence="6">Metallothionein-like protein</fullName>
    </recommendedName>
</protein>
<evidence type="ECO:0000256" key="1">
    <source>
        <dbReference type="ARBA" id="ARBA00005802"/>
    </source>
</evidence>
<gene>
    <name evidence="4" type="ORF">TIFTF001_014047</name>
</gene>
<dbReference type="GO" id="GO:0006878">
    <property type="term" value="P:intracellular copper ion homeostasis"/>
    <property type="evidence" value="ECO:0007669"/>
    <property type="project" value="InterPro"/>
</dbReference>
<evidence type="ECO:0008006" key="6">
    <source>
        <dbReference type="Google" id="ProtNLM"/>
    </source>
</evidence>
<keyword evidence="2" id="KW-0479">Metal-binding</keyword>
<sequence length="141" mass="15258">MSDCGNCDCSDKSQCVKKGSSYTLVIETEKISYMDAVAVDAPAAEHDGKCKCGSSCACVNCTCVAFITMEVIALIQQLEINLDGSLLEAKRSLQRSRTERIRAVANIRGNKRSIIYGIPKPPATLTKFMISPPTSLRDAYG</sequence>
<dbReference type="EMBL" id="BTGU01000019">
    <property type="protein sequence ID" value="GMN44863.1"/>
    <property type="molecule type" value="Genomic_DNA"/>
</dbReference>
<comment type="caution">
    <text evidence="4">The sequence shown here is derived from an EMBL/GenBank/DDBJ whole genome shotgun (WGS) entry which is preliminary data.</text>
</comment>
<evidence type="ECO:0000256" key="3">
    <source>
        <dbReference type="ARBA" id="ARBA00022851"/>
    </source>
</evidence>
<dbReference type="GO" id="GO:0008270">
    <property type="term" value="F:zinc ion binding"/>
    <property type="evidence" value="ECO:0007669"/>
    <property type="project" value="InterPro"/>
</dbReference>
<dbReference type="GO" id="GO:0005507">
    <property type="term" value="F:copper ion binding"/>
    <property type="evidence" value="ECO:0007669"/>
    <property type="project" value="InterPro"/>
</dbReference>
<keyword evidence="3" id="KW-0480">Metal-thiolate cluster</keyword>
<proteinExistence type="inferred from homology"/>
<dbReference type="AlphaFoldDB" id="A0AA88AFD0"/>
<keyword evidence="5" id="KW-1185">Reference proteome</keyword>
<evidence type="ECO:0000313" key="5">
    <source>
        <dbReference type="Proteomes" id="UP001187192"/>
    </source>
</evidence>
<dbReference type="PANTHER" id="PTHR33357:SF3">
    <property type="entry name" value="METALLOTHIONEIN-LIKE PROTEIN 3"/>
    <property type="match status" value="1"/>
</dbReference>
<accession>A0AA88AFD0</accession>
<evidence type="ECO:0000313" key="4">
    <source>
        <dbReference type="EMBL" id="GMN44863.1"/>
    </source>
</evidence>
<name>A0AA88AFD0_FICCA</name>
<comment type="similarity">
    <text evidence="1">Belongs to the metallothionein superfamily. Type 15 family.</text>
</comment>
<reference evidence="4" key="1">
    <citation type="submission" date="2023-07" db="EMBL/GenBank/DDBJ databases">
        <title>draft genome sequence of fig (Ficus carica).</title>
        <authorList>
            <person name="Takahashi T."/>
            <person name="Nishimura K."/>
        </authorList>
    </citation>
    <scope>NUCLEOTIDE SEQUENCE</scope>
</reference>
<dbReference type="PANTHER" id="PTHR33357">
    <property type="entry name" value="METALLOTHIONEIN-LIKE PROTEIN 3"/>
    <property type="match status" value="1"/>
</dbReference>
<dbReference type="Proteomes" id="UP001187192">
    <property type="component" value="Unassembled WGS sequence"/>
</dbReference>
<organism evidence="4 5">
    <name type="scientific">Ficus carica</name>
    <name type="common">Common fig</name>
    <dbReference type="NCBI Taxonomy" id="3494"/>
    <lineage>
        <taxon>Eukaryota</taxon>
        <taxon>Viridiplantae</taxon>
        <taxon>Streptophyta</taxon>
        <taxon>Embryophyta</taxon>
        <taxon>Tracheophyta</taxon>
        <taxon>Spermatophyta</taxon>
        <taxon>Magnoliopsida</taxon>
        <taxon>eudicotyledons</taxon>
        <taxon>Gunneridae</taxon>
        <taxon>Pentapetalae</taxon>
        <taxon>rosids</taxon>
        <taxon>fabids</taxon>
        <taxon>Rosales</taxon>
        <taxon>Moraceae</taxon>
        <taxon>Ficeae</taxon>
        <taxon>Ficus</taxon>
    </lineage>
</organism>
<dbReference type="InterPro" id="IPR044671">
    <property type="entry name" value="MT3"/>
</dbReference>
<evidence type="ECO:0000256" key="2">
    <source>
        <dbReference type="ARBA" id="ARBA00022723"/>
    </source>
</evidence>